<protein>
    <submittedName>
        <fullName evidence="1">DUF982 domain-containing protein</fullName>
    </submittedName>
</protein>
<dbReference type="OrthoDB" id="8455244at2"/>
<evidence type="ECO:0000313" key="1">
    <source>
        <dbReference type="EMBL" id="QFY63901.1"/>
    </source>
</evidence>
<sequence>MKQHTLMFRPLGLAMPCIGEYRVVNSVRSAAITLLQHWPADDGEDFADAIIACLDAIYGDTTPERVRSALLSAAAEANVTVLEVAPVPHVSRTEVAANIA</sequence>
<gene>
    <name evidence="1" type="ORF">FZ934_27235</name>
</gene>
<proteinExistence type="predicted"/>
<organism evidence="1 2">
    <name type="scientific">Rhizobium grahamii</name>
    <dbReference type="NCBI Taxonomy" id="1120045"/>
    <lineage>
        <taxon>Bacteria</taxon>
        <taxon>Pseudomonadati</taxon>
        <taxon>Pseudomonadota</taxon>
        <taxon>Alphaproteobacteria</taxon>
        <taxon>Hyphomicrobiales</taxon>
        <taxon>Rhizobiaceae</taxon>
        <taxon>Rhizobium/Agrobacterium group</taxon>
        <taxon>Rhizobium</taxon>
    </lineage>
</organism>
<dbReference type="Proteomes" id="UP000326881">
    <property type="component" value="Plasmid unnamed"/>
</dbReference>
<reference evidence="1 2" key="1">
    <citation type="submission" date="2019-08" db="EMBL/GenBank/DDBJ databases">
        <title>Prosopis cineraria nodule microbiome.</title>
        <authorList>
            <person name="Ali R."/>
            <person name="Chaluvadi S.R."/>
            <person name="Wang X."/>
        </authorList>
    </citation>
    <scope>NUCLEOTIDE SEQUENCE [LARGE SCALE GENOMIC DNA]</scope>
    <source>
        <strain evidence="1 2">BG7</strain>
        <plasmid evidence="1 2">unnamed</plasmid>
    </source>
</reference>
<geneLocation type="plasmid" evidence="1 2">
    <name>unnamed</name>
</geneLocation>
<keyword evidence="2" id="KW-1185">Reference proteome</keyword>
<dbReference type="EMBL" id="CP043499">
    <property type="protein sequence ID" value="QFY63901.1"/>
    <property type="molecule type" value="Genomic_DNA"/>
</dbReference>
<dbReference type="KEGG" id="rgr:FZ934_27235"/>
<dbReference type="InterPro" id="IPR010385">
    <property type="entry name" value="DUF982"/>
</dbReference>
<name>A0A5Q0CHQ6_9HYPH</name>
<keyword evidence="1" id="KW-0614">Plasmid</keyword>
<dbReference type="Pfam" id="PF06169">
    <property type="entry name" value="DUF982"/>
    <property type="match status" value="1"/>
</dbReference>
<dbReference type="AlphaFoldDB" id="A0A5Q0CHQ6"/>
<evidence type="ECO:0000313" key="2">
    <source>
        <dbReference type="Proteomes" id="UP000326881"/>
    </source>
</evidence>
<dbReference type="RefSeq" id="WP_153273845.1">
    <property type="nucleotide sequence ID" value="NZ_CP043499.1"/>
</dbReference>
<accession>A0A5Q0CHQ6</accession>
<dbReference type="Gene3D" id="6.10.250.730">
    <property type="match status" value="1"/>
</dbReference>